<feature type="domain" description="PBP" evidence="6">
    <location>
        <begin position="62"/>
        <end position="313"/>
    </location>
</feature>
<feature type="compositionally biased region" description="Low complexity" evidence="5">
    <location>
        <begin position="28"/>
        <end position="41"/>
    </location>
</feature>
<dbReference type="CDD" id="cd13654">
    <property type="entry name" value="PBP2_phosphate_like_2"/>
    <property type="match status" value="1"/>
</dbReference>
<keyword evidence="8" id="KW-1185">Reference proteome</keyword>
<dbReference type="Pfam" id="PF12849">
    <property type="entry name" value="PBP_like_2"/>
    <property type="match status" value="1"/>
</dbReference>
<reference evidence="7 8" key="1">
    <citation type="submission" date="2020-02" db="EMBL/GenBank/DDBJ databases">
        <authorList>
            <person name="Li X.-J."/>
            <person name="Feng X.-M."/>
        </authorList>
    </citation>
    <scope>NUCLEOTIDE SEQUENCE [LARGE SCALE GENOMIC DNA]</scope>
    <source>
        <strain evidence="7 8">CGMCC 4.7225</strain>
    </source>
</reference>
<dbReference type="NCBIfam" id="TIGR02136">
    <property type="entry name" value="ptsS_2"/>
    <property type="match status" value="1"/>
</dbReference>
<feature type="region of interest" description="Disordered" evidence="5">
    <location>
        <begin position="28"/>
        <end position="70"/>
    </location>
</feature>
<dbReference type="AlphaFoldDB" id="A0A6N9YLY1"/>
<keyword evidence="4" id="KW-0592">Phosphate transport</keyword>
<evidence type="ECO:0000256" key="1">
    <source>
        <dbReference type="ARBA" id="ARBA00008725"/>
    </source>
</evidence>
<keyword evidence="2 4" id="KW-0813">Transport</keyword>
<feature type="signal peptide" evidence="4">
    <location>
        <begin position="1"/>
        <end position="31"/>
    </location>
</feature>
<evidence type="ECO:0000256" key="4">
    <source>
        <dbReference type="RuleBase" id="RU367119"/>
    </source>
</evidence>
<comment type="caution">
    <text evidence="7">The sequence shown here is derived from an EMBL/GenBank/DDBJ whole genome shotgun (WGS) entry which is preliminary data.</text>
</comment>
<keyword evidence="3 4" id="KW-0732">Signal</keyword>
<dbReference type="PROSITE" id="PS51257">
    <property type="entry name" value="PROKAR_LIPOPROTEIN"/>
    <property type="match status" value="1"/>
</dbReference>
<evidence type="ECO:0000313" key="7">
    <source>
        <dbReference type="EMBL" id="NED95975.1"/>
    </source>
</evidence>
<dbReference type="InterPro" id="IPR050811">
    <property type="entry name" value="Phosphate_ABC_transporter"/>
</dbReference>
<gene>
    <name evidence="7" type="ORF">G1H11_11705</name>
</gene>
<sequence length="344" mass="35768">MKISTARRRLAPLAVASAAALVLVACGSDDASDDTNTSSEDSSSEEQPADDDSEDEPADNGDELSGSVVVDGSSTVAPLGEAAAELFMMETPGVQVTVGTSGTGGGFEKFCNGETDISEASRPIKDEEAAICESNGIAFEGLTVANDALTVLVNPENPLQCITVEQLQAIWGPDSSASNWNEIDGIDLDAPLDLYGPGTDSGTFDYFTEAINGESGAQRTDYNNIGEDDNTGIIGVEGSTGGMFYVGFSYYMENQDRVKALEIDGGDGCVAPSYETVQDGSYSPLGRGLFVYPSDAALEKPEVLAFINFFISNAEPIAEAAGFIGMTDEQASEAQAQVDALVGG</sequence>
<evidence type="ECO:0000313" key="8">
    <source>
        <dbReference type="Proteomes" id="UP000469185"/>
    </source>
</evidence>
<name>A0A6N9YLY1_9ACTN</name>
<comment type="similarity">
    <text evidence="1 4">Belongs to the PstS family.</text>
</comment>
<dbReference type="RefSeq" id="WP_163818726.1">
    <property type="nucleotide sequence ID" value="NZ_JAAGOB010000005.1"/>
</dbReference>
<dbReference type="InterPro" id="IPR011862">
    <property type="entry name" value="Phos-bd"/>
</dbReference>
<evidence type="ECO:0000259" key="6">
    <source>
        <dbReference type="Pfam" id="PF12849"/>
    </source>
</evidence>
<feature type="chain" id="PRO_5027162863" description="Phosphate-binding protein" evidence="4">
    <location>
        <begin position="32"/>
        <end position="344"/>
    </location>
</feature>
<proteinExistence type="inferred from homology"/>
<dbReference type="PANTHER" id="PTHR30570">
    <property type="entry name" value="PERIPLASMIC PHOSPHATE BINDING COMPONENT OF PHOSPHATE ABC TRANSPORTER"/>
    <property type="match status" value="1"/>
</dbReference>
<organism evidence="7 8">
    <name type="scientific">Phytoactinopolyspora alkaliphila</name>
    <dbReference type="NCBI Taxonomy" id="1783498"/>
    <lineage>
        <taxon>Bacteria</taxon>
        <taxon>Bacillati</taxon>
        <taxon>Actinomycetota</taxon>
        <taxon>Actinomycetes</taxon>
        <taxon>Jiangellales</taxon>
        <taxon>Jiangellaceae</taxon>
        <taxon>Phytoactinopolyspora</taxon>
    </lineage>
</organism>
<dbReference type="Proteomes" id="UP000469185">
    <property type="component" value="Unassembled WGS sequence"/>
</dbReference>
<comment type="function">
    <text evidence="4">Involved in the system for phosphate transport across the cytoplasmic membrane.</text>
</comment>
<dbReference type="GO" id="GO:0006817">
    <property type="term" value="P:phosphate ion transport"/>
    <property type="evidence" value="ECO:0007669"/>
    <property type="project" value="UniProtKB-UniRule"/>
</dbReference>
<dbReference type="GO" id="GO:0042301">
    <property type="term" value="F:phosphate ion binding"/>
    <property type="evidence" value="ECO:0007669"/>
    <property type="project" value="UniProtKB-UniRule"/>
</dbReference>
<evidence type="ECO:0000256" key="2">
    <source>
        <dbReference type="ARBA" id="ARBA00022448"/>
    </source>
</evidence>
<evidence type="ECO:0000256" key="3">
    <source>
        <dbReference type="ARBA" id="ARBA00022729"/>
    </source>
</evidence>
<accession>A0A6N9YLY1</accession>
<protein>
    <recommendedName>
        <fullName evidence="4">Phosphate-binding protein</fullName>
    </recommendedName>
</protein>
<dbReference type="PANTHER" id="PTHR30570:SF1">
    <property type="entry name" value="PHOSPHATE-BINDING PROTEIN PSTS"/>
    <property type="match status" value="1"/>
</dbReference>
<dbReference type="Gene3D" id="3.40.190.10">
    <property type="entry name" value="Periplasmic binding protein-like II"/>
    <property type="match status" value="2"/>
</dbReference>
<dbReference type="EMBL" id="JAAGOB010000005">
    <property type="protein sequence ID" value="NED95975.1"/>
    <property type="molecule type" value="Genomic_DNA"/>
</dbReference>
<feature type="compositionally biased region" description="Acidic residues" evidence="5">
    <location>
        <begin position="42"/>
        <end position="62"/>
    </location>
</feature>
<dbReference type="SUPFAM" id="SSF53850">
    <property type="entry name" value="Periplasmic binding protein-like II"/>
    <property type="match status" value="1"/>
</dbReference>
<dbReference type="InterPro" id="IPR024370">
    <property type="entry name" value="PBP_domain"/>
</dbReference>
<evidence type="ECO:0000256" key="5">
    <source>
        <dbReference type="SAM" id="MobiDB-lite"/>
    </source>
</evidence>